<dbReference type="InterPro" id="IPR007863">
    <property type="entry name" value="Peptidase_M16_C"/>
</dbReference>
<dbReference type="FunFam" id="3.30.830.10:FF:000021">
    <property type="entry name" value="Cytochrome b-c1 complex subunit 2"/>
    <property type="match status" value="1"/>
</dbReference>
<dbReference type="Pfam" id="PF05193">
    <property type="entry name" value="Peptidase_M16_C"/>
    <property type="match status" value="1"/>
</dbReference>
<evidence type="ECO:0000256" key="3">
    <source>
        <dbReference type="ARBA" id="ARBA00023128"/>
    </source>
</evidence>
<dbReference type="Proteomes" id="UP000886998">
    <property type="component" value="Unassembled WGS sequence"/>
</dbReference>
<reference evidence="6" key="1">
    <citation type="submission" date="2020-08" db="EMBL/GenBank/DDBJ databases">
        <title>Multicomponent nature underlies the extraordinary mechanical properties of spider dragline silk.</title>
        <authorList>
            <person name="Kono N."/>
            <person name="Nakamura H."/>
            <person name="Mori M."/>
            <person name="Yoshida Y."/>
            <person name="Ohtoshi R."/>
            <person name="Malay A.D."/>
            <person name="Moran D.A.P."/>
            <person name="Tomita M."/>
            <person name="Numata K."/>
            <person name="Arakawa K."/>
        </authorList>
    </citation>
    <scope>NUCLEOTIDE SEQUENCE</scope>
</reference>
<evidence type="ECO:0000256" key="2">
    <source>
        <dbReference type="ARBA" id="ARBA00022946"/>
    </source>
</evidence>
<keyword evidence="2" id="KW-0809">Transit peptide</keyword>
<dbReference type="PANTHER" id="PTHR11851:SF226">
    <property type="entry name" value="CYTOCHROME B-C1 COMPLEX SUBUNIT 2, MITOCHONDRIAL"/>
    <property type="match status" value="1"/>
</dbReference>
<accession>A0A8X6J7U2</accession>
<gene>
    <name evidence="6" type="primary">MPP</name>
    <name evidence="6" type="ORF">TNIN_48091</name>
</gene>
<dbReference type="Gene3D" id="3.30.830.10">
    <property type="entry name" value="Metalloenzyme, LuxS/M16 peptidase-like"/>
    <property type="match status" value="2"/>
</dbReference>
<dbReference type="OrthoDB" id="6369905at2759"/>
<dbReference type="EMBL" id="BMAV01025715">
    <property type="protein sequence ID" value="GFS43969.1"/>
    <property type="molecule type" value="Genomic_DNA"/>
</dbReference>
<dbReference type="InterPro" id="IPR011765">
    <property type="entry name" value="Pept_M16_N"/>
</dbReference>
<dbReference type="SUPFAM" id="SSF63411">
    <property type="entry name" value="LuxS/MPP-like metallohydrolase"/>
    <property type="match status" value="2"/>
</dbReference>
<evidence type="ECO:0000259" key="5">
    <source>
        <dbReference type="Pfam" id="PF05193"/>
    </source>
</evidence>
<dbReference type="GO" id="GO:0016020">
    <property type="term" value="C:membrane"/>
    <property type="evidence" value="ECO:0007669"/>
    <property type="project" value="UniProtKB-ARBA"/>
</dbReference>
<dbReference type="InterPro" id="IPR050361">
    <property type="entry name" value="MPP/UQCRC_Complex"/>
</dbReference>
<evidence type="ECO:0000259" key="4">
    <source>
        <dbReference type="Pfam" id="PF00675"/>
    </source>
</evidence>
<dbReference type="AlphaFoldDB" id="A0A8X6J7U2"/>
<organism evidence="6 7">
    <name type="scientific">Trichonephila inaurata madagascariensis</name>
    <dbReference type="NCBI Taxonomy" id="2747483"/>
    <lineage>
        <taxon>Eukaryota</taxon>
        <taxon>Metazoa</taxon>
        <taxon>Ecdysozoa</taxon>
        <taxon>Arthropoda</taxon>
        <taxon>Chelicerata</taxon>
        <taxon>Arachnida</taxon>
        <taxon>Araneae</taxon>
        <taxon>Araneomorphae</taxon>
        <taxon>Entelegynae</taxon>
        <taxon>Araneoidea</taxon>
        <taxon>Nephilidae</taxon>
        <taxon>Trichonephila</taxon>
        <taxon>Trichonephila inaurata</taxon>
    </lineage>
</organism>
<proteinExistence type="predicted"/>
<sequence>MNANRFRQVLINKKKLFSTAKLRPAQSATQAEADIEPLTKQDAQISQISSGITVASVENYSPITQVSAVIKAGSRYETAHNLGLVHFLRHCAVLSTKNHSGFVMTRDLEMIGAKLNVTATRDHLIYNLKGSRDSIDRGLAILADIITNPAFKPWELKETSEILSLDLALHQKQPESVLLEALHKSAFRGGLSNSLFSEPFMIGKHNPDMCHSFVRGHFTASRTSIVGHGIAHEDLERSVGEHFHFQGGAAESDGVSKFSPGEIRIEADTPLTYAAVVAEGAGATNVKDMLSLGVLQCMLGLGNHIQMSDSSFSVLGEAAAKTTTNPFYVSGLNIKMKSLVKAVVTQMKDACKSISENAVEAAKHKLKAKLMMERETLEDNMSAMSLDVANHGKIMDVKELEQAIDVLKAADIKAVAGRVMKAKPAMASLGRLHATPHVDELL</sequence>
<dbReference type="GO" id="GO:0046872">
    <property type="term" value="F:metal ion binding"/>
    <property type="evidence" value="ECO:0007669"/>
    <property type="project" value="InterPro"/>
</dbReference>
<evidence type="ECO:0000256" key="1">
    <source>
        <dbReference type="ARBA" id="ARBA00004173"/>
    </source>
</evidence>
<dbReference type="GO" id="GO:0005739">
    <property type="term" value="C:mitochondrion"/>
    <property type="evidence" value="ECO:0007669"/>
    <property type="project" value="UniProtKB-SubCell"/>
</dbReference>
<dbReference type="InterPro" id="IPR011249">
    <property type="entry name" value="Metalloenz_LuxS/M16"/>
</dbReference>
<feature type="domain" description="Peptidase M16 C-terminal" evidence="5">
    <location>
        <begin position="210"/>
        <end position="366"/>
    </location>
</feature>
<comment type="caution">
    <text evidence="6">The sequence shown here is derived from an EMBL/GenBank/DDBJ whole genome shotgun (WGS) entry which is preliminary data.</text>
</comment>
<keyword evidence="7" id="KW-1185">Reference proteome</keyword>
<dbReference type="Pfam" id="PF00675">
    <property type="entry name" value="Peptidase_M16"/>
    <property type="match status" value="1"/>
</dbReference>
<keyword evidence="3" id="KW-0496">Mitochondrion</keyword>
<comment type="subcellular location">
    <subcellularLocation>
        <location evidence="1">Mitochondrion</location>
    </subcellularLocation>
</comment>
<evidence type="ECO:0000313" key="7">
    <source>
        <dbReference type="Proteomes" id="UP000886998"/>
    </source>
</evidence>
<evidence type="ECO:0000313" key="6">
    <source>
        <dbReference type="EMBL" id="GFS43969.1"/>
    </source>
</evidence>
<feature type="domain" description="Peptidase M16 N-terminal" evidence="4">
    <location>
        <begin position="54"/>
        <end position="196"/>
    </location>
</feature>
<dbReference type="PANTHER" id="PTHR11851">
    <property type="entry name" value="METALLOPROTEASE"/>
    <property type="match status" value="1"/>
</dbReference>
<name>A0A8X6J7U2_9ARAC</name>
<protein>
    <submittedName>
        <fullName evidence="6">Mitochondrial-processing peptidase subunit alpha</fullName>
    </submittedName>
</protein>